<dbReference type="PANTHER" id="PTHR10947:SF0">
    <property type="entry name" value="PHENYLALANINE--TRNA LIGASE BETA SUBUNIT"/>
    <property type="match status" value="1"/>
</dbReference>
<evidence type="ECO:0000256" key="2">
    <source>
        <dbReference type="ARBA" id="ARBA00008653"/>
    </source>
</evidence>
<dbReference type="Pfam" id="PF03483">
    <property type="entry name" value="B3_4"/>
    <property type="match status" value="1"/>
</dbReference>
<feature type="binding site" evidence="15">
    <location>
        <position position="449"/>
    </location>
    <ligand>
        <name>Mg(2+)</name>
        <dbReference type="ChEBI" id="CHEBI:18420"/>
        <note>shared with alpha subunit</note>
    </ligand>
</feature>
<reference evidence="20 21" key="1">
    <citation type="journal article" date="2011" name="J. Bacteriol.">
        <title>Genome sequence of Methyloversatilis universalis FAM5T, a methylotrophic representative of the order Rhodocyclales.</title>
        <authorList>
            <person name="Kittichotirat W."/>
            <person name="Good N.M."/>
            <person name="Hall R."/>
            <person name="Bringel F."/>
            <person name="Lajus A."/>
            <person name="Medigue C."/>
            <person name="Smalley N.E."/>
            <person name="Beck D."/>
            <person name="Bumgarner R."/>
            <person name="Vuilleumier S."/>
            <person name="Kalyuzhnaya M.G."/>
        </authorList>
    </citation>
    <scope>NUCLEOTIDE SEQUENCE [LARGE SCALE GENOMIC DNA]</scope>
    <source>
        <strain evidence="21">ATCC BAA-1314 / JCM 13912 / FAM5</strain>
    </source>
</reference>
<keyword evidence="4 15" id="KW-0963">Cytoplasm</keyword>
<dbReference type="InterPro" id="IPR020825">
    <property type="entry name" value="Phe-tRNA_synthase-like_B3/B4"/>
</dbReference>
<evidence type="ECO:0000256" key="5">
    <source>
        <dbReference type="ARBA" id="ARBA00022555"/>
    </source>
</evidence>
<dbReference type="GO" id="GO:0000049">
    <property type="term" value="F:tRNA binding"/>
    <property type="evidence" value="ECO:0007669"/>
    <property type="project" value="UniProtKB-UniRule"/>
</dbReference>
<dbReference type="InterPro" id="IPR004532">
    <property type="entry name" value="Phe-tRNA-ligase_IIc_bsu_bact"/>
</dbReference>
<dbReference type="NCBIfam" id="TIGR00472">
    <property type="entry name" value="pheT_bact"/>
    <property type="match status" value="1"/>
</dbReference>
<feature type="binding site" evidence="15">
    <location>
        <position position="452"/>
    </location>
    <ligand>
        <name>Mg(2+)</name>
        <dbReference type="ChEBI" id="CHEBI:18420"/>
        <note>shared with alpha subunit</note>
    </ligand>
</feature>
<comment type="cofactor">
    <cofactor evidence="15">
        <name>Mg(2+)</name>
        <dbReference type="ChEBI" id="CHEBI:18420"/>
    </cofactor>
    <text evidence="15">Binds 2 magnesium ions per tetramer.</text>
</comment>
<dbReference type="eggNOG" id="COG0072">
    <property type="taxonomic scope" value="Bacteria"/>
</dbReference>
<comment type="subunit">
    <text evidence="3 15">Tetramer of two alpha and two beta subunits.</text>
</comment>
<evidence type="ECO:0000256" key="15">
    <source>
        <dbReference type="HAMAP-Rule" id="MF_00283"/>
    </source>
</evidence>
<dbReference type="FunFam" id="3.30.70.380:FF:000001">
    <property type="entry name" value="Phenylalanine--tRNA ligase beta subunit"/>
    <property type="match status" value="1"/>
</dbReference>
<dbReference type="GO" id="GO:0006432">
    <property type="term" value="P:phenylalanyl-tRNA aminoacylation"/>
    <property type="evidence" value="ECO:0007669"/>
    <property type="project" value="UniProtKB-UniRule"/>
</dbReference>
<dbReference type="Gene3D" id="3.50.40.10">
    <property type="entry name" value="Phenylalanyl-trna Synthetase, Chain B, domain 3"/>
    <property type="match status" value="1"/>
</dbReference>
<comment type="catalytic activity">
    <reaction evidence="14 15">
        <text>tRNA(Phe) + L-phenylalanine + ATP = L-phenylalanyl-tRNA(Phe) + AMP + diphosphate + H(+)</text>
        <dbReference type="Rhea" id="RHEA:19413"/>
        <dbReference type="Rhea" id="RHEA-COMP:9668"/>
        <dbReference type="Rhea" id="RHEA-COMP:9699"/>
        <dbReference type="ChEBI" id="CHEBI:15378"/>
        <dbReference type="ChEBI" id="CHEBI:30616"/>
        <dbReference type="ChEBI" id="CHEBI:33019"/>
        <dbReference type="ChEBI" id="CHEBI:58095"/>
        <dbReference type="ChEBI" id="CHEBI:78442"/>
        <dbReference type="ChEBI" id="CHEBI:78531"/>
        <dbReference type="ChEBI" id="CHEBI:456215"/>
        <dbReference type="EC" id="6.1.1.20"/>
    </reaction>
</comment>
<comment type="caution">
    <text evidence="20">The sequence shown here is derived from an EMBL/GenBank/DDBJ whole genome shotgun (WGS) entry which is preliminary data.</text>
</comment>
<evidence type="ECO:0000256" key="9">
    <source>
        <dbReference type="ARBA" id="ARBA00022840"/>
    </source>
</evidence>
<dbReference type="InterPro" id="IPR045060">
    <property type="entry name" value="Phe-tRNA-ligase_IIc_bsu"/>
</dbReference>
<dbReference type="FunFam" id="2.40.50.140:FF:000045">
    <property type="entry name" value="Phenylalanine--tRNA ligase beta subunit"/>
    <property type="match status" value="1"/>
</dbReference>
<evidence type="ECO:0000256" key="6">
    <source>
        <dbReference type="ARBA" id="ARBA00022598"/>
    </source>
</evidence>
<evidence type="ECO:0000313" key="21">
    <source>
        <dbReference type="Proteomes" id="UP000005019"/>
    </source>
</evidence>
<dbReference type="SUPFAM" id="SSF56037">
    <property type="entry name" value="PheT/TilS domain"/>
    <property type="match status" value="1"/>
</dbReference>
<dbReference type="AlphaFoldDB" id="F5REM3"/>
<dbReference type="InterPro" id="IPR036690">
    <property type="entry name" value="Fdx_antiC-bd_sf"/>
</dbReference>
<keyword evidence="8 15" id="KW-0547">Nucleotide-binding</keyword>
<keyword evidence="21" id="KW-1185">Reference proteome</keyword>
<dbReference type="Gene3D" id="3.30.70.380">
    <property type="entry name" value="Ferrodoxin-fold anticodon-binding domain"/>
    <property type="match status" value="1"/>
</dbReference>
<evidence type="ECO:0000256" key="3">
    <source>
        <dbReference type="ARBA" id="ARBA00011209"/>
    </source>
</evidence>
<feature type="binding site" evidence="15">
    <location>
        <position position="453"/>
    </location>
    <ligand>
        <name>Mg(2+)</name>
        <dbReference type="ChEBI" id="CHEBI:18420"/>
        <note>shared with alpha subunit</note>
    </ligand>
</feature>
<keyword evidence="5 16" id="KW-0820">tRNA-binding</keyword>
<evidence type="ECO:0000259" key="19">
    <source>
        <dbReference type="PROSITE" id="PS51483"/>
    </source>
</evidence>
<dbReference type="InterPro" id="IPR041616">
    <property type="entry name" value="PheRS_beta_core"/>
</dbReference>
<dbReference type="InterPro" id="IPR033714">
    <property type="entry name" value="tRNA_bind_bactPheRS"/>
</dbReference>
<feature type="binding site" evidence="15">
    <location>
        <position position="443"/>
    </location>
    <ligand>
        <name>Mg(2+)</name>
        <dbReference type="ChEBI" id="CHEBI:18420"/>
        <note>shared with alpha subunit</note>
    </ligand>
</feature>
<dbReference type="SUPFAM" id="SSF54991">
    <property type="entry name" value="Anticodon-binding domain of PheRS"/>
    <property type="match status" value="1"/>
</dbReference>
<dbReference type="InterPro" id="IPR005121">
    <property type="entry name" value="Fdx_antiC-bd"/>
</dbReference>
<dbReference type="SMART" id="SM00874">
    <property type="entry name" value="B5"/>
    <property type="match status" value="1"/>
</dbReference>
<evidence type="ECO:0000259" key="17">
    <source>
        <dbReference type="PROSITE" id="PS50886"/>
    </source>
</evidence>
<accession>F5REM3</accession>
<evidence type="ECO:0000256" key="7">
    <source>
        <dbReference type="ARBA" id="ARBA00022723"/>
    </source>
</evidence>
<keyword evidence="9 15" id="KW-0067">ATP-binding</keyword>
<gene>
    <name evidence="15" type="primary">pheT</name>
    <name evidence="20" type="ORF">METUNv1_02746</name>
</gene>
<dbReference type="SMART" id="SM00896">
    <property type="entry name" value="FDX-ACB"/>
    <property type="match status" value="1"/>
</dbReference>
<dbReference type="GO" id="GO:0000287">
    <property type="term" value="F:magnesium ion binding"/>
    <property type="evidence" value="ECO:0007669"/>
    <property type="project" value="UniProtKB-UniRule"/>
</dbReference>
<dbReference type="InterPro" id="IPR012340">
    <property type="entry name" value="NA-bd_OB-fold"/>
</dbReference>
<evidence type="ECO:0000256" key="11">
    <source>
        <dbReference type="ARBA" id="ARBA00022884"/>
    </source>
</evidence>
<feature type="domain" description="TRNA-binding" evidence="17">
    <location>
        <begin position="32"/>
        <end position="139"/>
    </location>
</feature>
<dbReference type="SUPFAM" id="SSF50249">
    <property type="entry name" value="Nucleic acid-binding proteins"/>
    <property type="match status" value="1"/>
</dbReference>
<dbReference type="NCBIfam" id="NF045760">
    <property type="entry name" value="YtpR"/>
    <property type="match status" value="1"/>
</dbReference>
<dbReference type="CDD" id="cd02796">
    <property type="entry name" value="tRNA_bind_bactPheRS"/>
    <property type="match status" value="1"/>
</dbReference>
<dbReference type="PROSITE" id="PS51483">
    <property type="entry name" value="B5"/>
    <property type="match status" value="1"/>
</dbReference>
<dbReference type="SUPFAM" id="SSF55681">
    <property type="entry name" value="Class II aaRS and biotin synthetases"/>
    <property type="match status" value="1"/>
</dbReference>
<dbReference type="SMART" id="SM00873">
    <property type="entry name" value="B3_4"/>
    <property type="match status" value="1"/>
</dbReference>
<evidence type="ECO:0000256" key="13">
    <source>
        <dbReference type="ARBA" id="ARBA00023146"/>
    </source>
</evidence>
<keyword evidence="10 15" id="KW-0460">Magnesium</keyword>
<evidence type="ECO:0000313" key="20">
    <source>
        <dbReference type="EMBL" id="EGK71354.1"/>
    </source>
</evidence>
<dbReference type="InterPro" id="IPR002547">
    <property type="entry name" value="tRNA-bd_dom"/>
</dbReference>
<proteinExistence type="inferred from homology"/>
<evidence type="ECO:0000256" key="14">
    <source>
        <dbReference type="ARBA" id="ARBA00049255"/>
    </source>
</evidence>
<dbReference type="PROSITE" id="PS51447">
    <property type="entry name" value="FDX_ACB"/>
    <property type="match status" value="1"/>
</dbReference>
<dbReference type="GO" id="GO:0004826">
    <property type="term" value="F:phenylalanine-tRNA ligase activity"/>
    <property type="evidence" value="ECO:0007669"/>
    <property type="project" value="UniProtKB-UniRule"/>
</dbReference>
<evidence type="ECO:0000256" key="10">
    <source>
        <dbReference type="ARBA" id="ARBA00022842"/>
    </source>
</evidence>
<dbReference type="Pfam" id="PF03484">
    <property type="entry name" value="B5"/>
    <property type="match status" value="1"/>
</dbReference>
<keyword evidence="13 15" id="KW-0030">Aminoacyl-tRNA synthetase</keyword>
<dbReference type="Pfam" id="PF17759">
    <property type="entry name" value="tRNA_synthFbeta"/>
    <property type="match status" value="1"/>
</dbReference>
<dbReference type="EC" id="6.1.1.20" evidence="15"/>
<evidence type="ECO:0000256" key="12">
    <source>
        <dbReference type="ARBA" id="ARBA00022917"/>
    </source>
</evidence>
<keyword evidence="12 15" id="KW-0648">Protein biosynthesis</keyword>
<keyword evidence="6 15" id="KW-0436">Ligase</keyword>
<dbReference type="HAMAP" id="MF_00283">
    <property type="entry name" value="Phe_tRNA_synth_beta1"/>
    <property type="match status" value="1"/>
</dbReference>
<sequence>MRSFVDPAIDTAALSHLLTMAGLEVEELEPAAAAFTGVVVAEVLAVAPHPDADRLRVCQVNAGGEPLQIVCGAPNVAAGMKVPCATVGAKLPGIDIKRAKLRGVESSGMLCSARELGISDEASGLLALPADAPVGTSIRDYLDLDDSVFVIKLTPNRADCFGMTGIAREVAALTGAPVRLPEIQAAPVSIADRLPVKIENADLCGRFSGRVIRNVNARAATPDWMKRRLERAGMRSLSVLVDISNYVMLEMNRPNHVFDLDRVQGGLTVRWAKPGETLKLLNDQTIELTADCGVIADDAGVESFAGIMGGASTSCTDDTRNVYVEAAFWHPDAIQGRARRYGFSSEAAHRFERGVDFADTVAGVERVTQLILELCGGEAGPVDDQTTQLPPRTPVRLRPARAARVLGVKFSDDQIATLLGRLGLAFERDGGDFVVQPPSWRFDIEIEVDLIEELARLHGYDNIPTVPPTGRLAMPELPEARRGAFALRHLLAGRDYQEVINFAFVEKAWEHDFAGNDAPVVLANPIASQMSVMRSSLIGGLVDNVATNRRRQIDRVRVFEIGRCFAKDAEARPVAGYAQTLRIAALAWGGVHAEQWGSPTRAVDFFDVKADVEALLWPRQATFAVAVHPALHPGRSASITLDGAVIGHIGELHPELVQRYELGSAPVLFELDVEPLLDRPMPSHRTRSRQPSVRRDIALLLPRMTSVQAVMDGLKAKAPAIVQDIALFDLYQGKGISESEKSFAFRILMQDTERTLADAEVDAAVQELVNHAQREFGARLRA</sequence>
<dbReference type="Pfam" id="PF03147">
    <property type="entry name" value="FDX-ACB"/>
    <property type="match status" value="1"/>
</dbReference>
<dbReference type="CDD" id="cd00769">
    <property type="entry name" value="PheRS_beta_core"/>
    <property type="match status" value="1"/>
</dbReference>
<comment type="similarity">
    <text evidence="2 15">Belongs to the phenylalanyl-tRNA synthetase beta subunit family. Type 1 subfamily.</text>
</comment>
<dbReference type="Gene3D" id="2.40.50.140">
    <property type="entry name" value="Nucleic acid-binding proteins"/>
    <property type="match status" value="1"/>
</dbReference>
<dbReference type="PANTHER" id="PTHR10947">
    <property type="entry name" value="PHENYLALANYL-TRNA SYNTHETASE BETA CHAIN AND LEUCINE-RICH REPEAT-CONTAINING PROTEIN 47"/>
    <property type="match status" value="1"/>
</dbReference>
<dbReference type="Pfam" id="PF01588">
    <property type="entry name" value="tRNA_bind"/>
    <property type="match status" value="1"/>
</dbReference>
<dbReference type="EMBL" id="AFHG01000052">
    <property type="protein sequence ID" value="EGK71354.1"/>
    <property type="molecule type" value="Genomic_DNA"/>
</dbReference>
<dbReference type="GO" id="GO:0009328">
    <property type="term" value="C:phenylalanine-tRNA ligase complex"/>
    <property type="evidence" value="ECO:0007669"/>
    <property type="project" value="TreeGrafter"/>
</dbReference>
<protein>
    <recommendedName>
        <fullName evidence="15">Phenylalanine--tRNA ligase beta subunit</fullName>
        <ecNumber evidence="15">6.1.1.20</ecNumber>
    </recommendedName>
    <alternativeName>
        <fullName evidence="15">Phenylalanyl-tRNA synthetase beta subunit</fullName>
        <shortName evidence="15">PheRS</shortName>
    </alternativeName>
</protein>
<dbReference type="PROSITE" id="PS50886">
    <property type="entry name" value="TRBD"/>
    <property type="match status" value="1"/>
</dbReference>
<dbReference type="FunFam" id="3.30.930.10:FF:000022">
    <property type="entry name" value="Phenylalanine--tRNA ligase beta subunit"/>
    <property type="match status" value="1"/>
</dbReference>
<dbReference type="InterPro" id="IPR009061">
    <property type="entry name" value="DNA-bd_dom_put_sf"/>
</dbReference>
<evidence type="ECO:0000256" key="8">
    <source>
        <dbReference type="ARBA" id="ARBA00022741"/>
    </source>
</evidence>
<name>F5REM3_METUF</name>
<evidence type="ECO:0000256" key="4">
    <source>
        <dbReference type="ARBA" id="ARBA00022490"/>
    </source>
</evidence>
<dbReference type="GO" id="GO:0005524">
    <property type="term" value="F:ATP binding"/>
    <property type="evidence" value="ECO:0007669"/>
    <property type="project" value="UniProtKB-UniRule"/>
</dbReference>
<organism evidence="20 21">
    <name type="scientific">Methyloversatilis universalis (strain ATCC BAA-1314 / DSM 25237 / JCM 13912 / CCUG 52030 / FAM5)</name>
    <dbReference type="NCBI Taxonomy" id="1000565"/>
    <lineage>
        <taxon>Bacteria</taxon>
        <taxon>Pseudomonadati</taxon>
        <taxon>Pseudomonadota</taxon>
        <taxon>Betaproteobacteria</taxon>
        <taxon>Nitrosomonadales</taxon>
        <taxon>Sterolibacteriaceae</taxon>
        <taxon>Methyloversatilis</taxon>
    </lineage>
</organism>
<feature type="domain" description="B5" evidence="19">
    <location>
        <begin position="390"/>
        <end position="465"/>
    </location>
</feature>
<dbReference type="STRING" id="1000565.METUNv1_02746"/>
<keyword evidence="7 15" id="KW-0479">Metal-binding</keyword>
<keyword evidence="11 16" id="KW-0694">RNA-binding</keyword>
<dbReference type="InterPro" id="IPR045864">
    <property type="entry name" value="aa-tRNA-synth_II/BPL/LPL"/>
</dbReference>
<evidence type="ECO:0000259" key="18">
    <source>
        <dbReference type="PROSITE" id="PS51447"/>
    </source>
</evidence>
<evidence type="ECO:0000256" key="1">
    <source>
        <dbReference type="ARBA" id="ARBA00004496"/>
    </source>
</evidence>
<dbReference type="Gene3D" id="3.30.56.10">
    <property type="match status" value="2"/>
</dbReference>
<feature type="domain" description="FDX-ACB" evidence="18">
    <location>
        <begin position="688"/>
        <end position="781"/>
    </location>
</feature>
<evidence type="ECO:0000256" key="16">
    <source>
        <dbReference type="PROSITE-ProRule" id="PRU00209"/>
    </source>
</evidence>
<dbReference type="Gene3D" id="3.30.930.10">
    <property type="entry name" value="Bira Bifunctional Protein, Domain 2"/>
    <property type="match status" value="1"/>
</dbReference>
<comment type="subcellular location">
    <subcellularLocation>
        <location evidence="1 15">Cytoplasm</location>
    </subcellularLocation>
</comment>
<dbReference type="InterPro" id="IPR005147">
    <property type="entry name" value="tRNA_synthase_B5-dom"/>
</dbReference>
<dbReference type="FunFam" id="3.30.56.10:FF:000002">
    <property type="entry name" value="Phenylalanine--tRNA ligase beta subunit"/>
    <property type="match status" value="1"/>
</dbReference>
<dbReference type="Proteomes" id="UP000005019">
    <property type="component" value="Unassembled WGS sequence"/>
</dbReference>
<dbReference type="InterPro" id="IPR005146">
    <property type="entry name" value="B3/B4_tRNA-bd"/>
</dbReference>
<dbReference type="SUPFAM" id="SSF46955">
    <property type="entry name" value="Putative DNA-binding domain"/>
    <property type="match status" value="1"/>
</dbReference>